<name>A0ABQ4Z7I8_9ASTR</name>
<feature type="region of interest" description="Disordered" evidence="1">
    <location>
        <begin position="139"/>
        <end position="181"/>
    </location>
</feature>
<evidence type="ECO:0000313" key="4">
    <source>
        <dbReference type="Proteomes" id="UP001151760"/>
    </source>
</evidence>
<sequence length="343" mass="37989">MRPFGCPVTILNTIDHLGKFDGKANKGFFVGYSTNSKAFRVFTSRTRIVEENLHVQFSKNTSNIAGSGPNWLFDIDALTNSMNYKPVVVGNQSNGNACTKACDDAGKARMDIVPGKDYILLPMWPADLLFSQNSNDSLDAGFKPSREEEKKDAEDLGNESGNLTEGNDSEVPSTEERRINQELDVSINSTNNINTASDGNITNNVNVVSSTLNDVVTEVNVVDPKTSIELPNDPNMPELEDIVYLDNDEDVGAEANMNNLDSFMPVSPIPTTRIHKDHPVDQINGDMNSTPQTRRMTKNLKEHGLFSLVQQRTNHKDFQNCLFACFLSQEEPKKVIQSLKDPS</sequence>
<evidence type="ECO:0000259" key="2">
    <source>
        <dbReference type="Pfam" id="PF25597"/>
    </source>
</evidence>
<proteinExistence type="predicted"/>
<evidence type="ECO:0000256" key="1">
    <source>
        <dbReference type="SAM" id="MobiDB-lite"/>
    </source>
</evidence>
<feature type="compositionally biased region" description="Polar residues" evidence="1">
    <location>
        <begin position="159"/>
        <end position="172"/>
    </location>
</feature>
<dbReference type="Proteomes" id="UP001151760">
    <property type="component" value="Unassembled WGS sequence"/>
</dbReference>
<evidence type="ECO:0000313" key="3">
    <source>
        <dbReference type="EMBL" id="GJS85790.1"/>
    </source>
</evidence>
<protein>
    <submittedName>
        <fullName evidence="3">Ribonuclease H-like domain-containing protein</fullName>
    </submittedName>
</protein>
<gene>
    <name evidence="3" type="ORF">Tco_0752331</name>
</gene>
<feature type="compositionally biased region" description="Basic and acidic residues" evidence="1">
    <location>
        <begin position="144"/>
        <end position="154"/>
    </location>
</feature>
<reference evidence="3" key="1">
    <citation type="journal article" date="2022" name="Int. J. Mol. Sci.">
        <title>Draft Genome of Tanacetum Coccineum: Genomic Comparison of Closely Related Tanacetum-Family Plants.</title>
        <authorList>
            <person name="Yamashiro T."/>
            <person name="Shiraishi A."/>
            <person name="Nakayama K."/>
            <person name="Satake H."/>
        </authorList>
    </citation>
    <scope>NUCLEOTIDE SEQUENCE</scope>
</reference>
<dbReference type="Pfam" id="PF25597">
    <property type="entry name" value="SH3_retrovirus"/>
    <property type="match status" value="1"/>
</dbReference>
<reference evidence="3" key="2">
    <citation type="submission" date="2022-01" db="EMBL/GenBank/DDBJ databases">
        <authorList>
            <person name="Yamashiro T."/>
            <person name="Shiraishi A."/>
            <person name="Satake H."/>
            <person name="Nakayama K."/>
        </authorList>
    </citation>
    <scope>NUCLEOTIDE SEQUENCE</scope>
</reference>
<feature type="domain" description="Retroviral polymerase SH3-like" evidence="2">
    <location>
        <begin position="6"/>
        <end position="61"/>
    </location>
</feature>
<dbReference type="EMBL" id="BQNB010011077">
    <property type="protein sequence ID" value="GJS85790.1"/>
    <property type="molecule type" value="Genomic_DNA"/>
</dbReference>
<dbReference type="InterPro" id="IPR057670">
    <property type="entry name" value="SH3_retrovirus"/>
</dbReference>
<organism evidence="3 4">
    <name type="scientific">Tanacetum coccineum</name>
    <dbReference type="NCBI Taxonomy" id="301880"/>
    <lineage>
        <taxon>Eukaryota</taxon>
        <taxon>Viridiplantae</taxon>
        <taxon>Streptophyta</taxon>
        <taxon>Embryophyta</taxon>
        <taxon>Tracheophyta</taxon>
        <taxon>Spermatophyta</taxon>
        <taxon>Magnoliopsida</taxon>
        <taxon>eudicotyledons</taxon>
        <taxon>Gunneridae</taxon>
        <taxon>Pentapetalae</taxon>
        <taxon>asterids</taxon>
        <taxon>campanulids</taxon>
        <taxon>Asterales</taxon>
        <taxon>Asteraceae</taxon>
        <taxon>Asteroideae</taxon>
        <taxon>Anthemideae</taxon>
        <taxon>Anthemidinae</taxon>
        <taxon>Tanacetum</taxon>
    </lineage>
</organism>
<comment type="caution">
    <text evidence="3">The sequence shown here is derived from an EMBL/GenBank/DDBJ whole genome shotgun (WGS) entry which is preliminary data.</text>
</comment>
<accession>A0ABQ4Z7I8</accession>
<keyword evidence="4" id="KW-1185">Reference proteome</keyword>